<proteinExistence type="predicted"/>
<reference evidence="2 3" key="1">
    <citation type="submission" date="2019-07" db="EMBL/GenBank/DDBJ databases">
        <title>Whole genome shotgun sequence of Myxococcus fulvus NBRC 100333.</title>
        <authorList>
            <person name="Hosoyama A."/>
            <person name="Uohara A."/>
            <person name="Ohji S."/>
            <person name="Ichikawa N."/>
        </authorList>
    </citation>
    <scope>NUCLEOTIDE SEQUENCE [LARGE SCALE GENOMIC DNA]</scope>
    <source>
        <strain evidence="2 3">NBRC 100333</strain>
    </source>
</reference>
<feature type="region of interest" description="Disordered" evidence="1">
    <location>
        <begin position="24"/>
        <end position="43"/>
    </location>
</feature>
<dbReference type="Proteomes" id="UP000321514">
    <property type="component" value="Unassembled WGS sequence"/>
</dbReference>
<dbReference type="AlphaFoldDB" id="A0A511SZM5"/>
<organism evidence="2 3">
    <name type="scientific">Myxococcus fulvus</name>
    <dbReference type="NCBI Taxonomy" id="33"/>
    <lineage>
        <taxon>Bacteria</taxon>
        <taxon>Pseudomonadati</taxon>
        <taxon>Myxococcota</taxon>
        <taxon>Myxococcia</taxon>
        <taxon>Myxococcales</taxon>
        <taxon>Cystobacterineae</taxon>
        <taxon>Myxococcaceae</taxon>
        <taxon>Myxococcus</taxon>
    </lineage>
</organism>
<name>A0A511SZM5_MYXFU</name>
<gene>
    <name evidence="2" type="ORF">MFU01_18100</name>
</gene>
<accession>A0A511SZM5</accession>
<evidence type="ECO:0000256" key="1">
    <source>
        <dbReference type="SAM" id="MobiDB-lite"/>
    </source>
</evidence>
<dbReference type="EMBL" id="BJXR01000017">
    <property type="protein sequence ID" value="GEN06773.1"/>
    <property type="molecule type" value="Genomic_DNA"/>
</dbReference>
<protein>
    <submittedName>
        <fullName evidence="2">Uncharacterized protein</fullName>
    </submittedName>
</protein>
<evidence type="ECO:0000313" key="2">
    <source>
        <dbReference type="EMBL" id="GEN06773.1"/>
    </source>
</evidence>
<sequence>MPHCAWGASPSSWQGSSFKVRAWEDEPPREQAASATSPRTQARRRMEQMWVWAPAKCVSL</sequence>
<comment type="caution">
    <text evidence="2">The sequence shown here is derived from an EMBL/GenBank/DDBJ whole genome shotgun (WGS) entry which is preliminary data.</text>
</comment>
<evidence type="ECO:0000313" key="3">
    <source>
        <dbReference type="Proteomes" id="UP000321514"/>
    </source>
</evidence>